<sequence length="492" mass="53970">MNYLHTLRILTALTGLSVSLYTAYIYRQKLYNPDYKALCDISETISCSDAIRSRYSKGFGLLDGILDSDSILNIPNFILGIIFFILYSLVTVTEYFTFLLLPAATISVCISIYLFYILNLVMKIHCLLMSQGVKRRRSTRLSSSGYYSKRTKPTQCPTNILSVENFQEMADYVKEKISVKPEVGIICGSGLGTLSDLVKDSIDILYEEVPHMPVSTVEGHEGKFVIGSLGGMDVICMKGRVHHYEGYHSQQLTAPIRLMSRLGVKYLVVTNAAGGVNKSFSPGDLMLIKDHINFLGLAGINPLIGPNLSTFGTGERFLQMVNCYDKEMRETALELAPKHGVSLQQGVYALIGGPSFETPAEIKFLNLIGVDAVGMSTAPEVIVARHCGIRTVAFSLITNMSVHPDSVHDESTSHSAVLALGSEVTGKFSGFITELVSSFKSKGMPLQPEADVFHDTLMESCNNDVMSKTVNNNTELSSTTTPADDNSMQDNH</sequence>
<comment type="subcellular location">
    <subcellularLocation>
        <location evidence="1">Endoplasmic reticulum membrane</location>
        <topology evidence="1">Multi-pass membrane protein</topology>
    </subcellularLocation>
</comment>
<dbReference type="GO" id="GO:0005789">
    <property type="term" value="C:endoplasmic reticulum membrane"/>
    <property type="evidence" value="ECO:0007669"/>
    <property type="project" value="UniProtKB-SubCell"/>
</dbReference>
<dbReference type="InterPro" id="IPR000845">
    <property type="entry name" value="Nucleoside_phosphorylase_d"/>
</dbReference>
<dbReference type="Gene3D" id="3.40.50.1580">
    <property type="entry name" value="Nucleoside phosphorylase domain"/>
    <property type="match status" value="1"/>
</dbReference>
<evidence type="ECO:0000313" key="27">
    <source>
        <dbReference type="EMBL" id="KAI6661725.1"/>
    </source>
</evidence>
<keyword evidence="16" id="KW-1015">Disulfide bond</keyword>
<accession>A0AAV7KL91</accession>
<dbReference type="EC" id="1.17.4.4" evidence="6"/>
<comment type="catalytic activity">
    <reaction evidence="21">
        <text>guanosine + phosphate = alpha-D-ribose 1-phosphate + guanine</text>
        <dbReference type="Rhea" id="RHEA:13233"/>
        <dbReference type="ChEBI" id="CHEBI:16235"/>
        <dbReference type="ChEBI" id="CHEBI:16750"/>
        <dbReference type="ChEBI" id="CHEBI:43474"/>
        <dbReference type="ChEBI" id="CHEBI:57720"/>
        <dbReference type="EC" id="2.4.2.1"/>
    </reaction>
</comment>
<keyword evidence="14" id="KW-0560">Oxidoreductase</keyword>
<evidence type="ECO:0000256" key="9">
    <source>
        <dbReference type="ARBA" id="ARBA00022679"/>
    </source>
</evidence>
<dbReference type="GO" id="GO:0048038">
    <property type="term" value="F:quinone binding"/>
    <property type="evidence" value="ECO:0007669"/>
    <property type="project" value="UniProtKB-KW"/>
</dbReference>
<evidence type="ECO:0000256" key="15">
    <source>
        <dbReference type="ARBA" id="ARBA00023136"/>
    </source>
</evidence>
<feature type="transmembrane region" description="Helical" evidence="25">
    <location>
        <begin position="71"/>
        <end position="90"/>
    </location>
</feature>
<dbReference type="FunFam" id="3.40.50.1580:FF:000004">
    <property type="entry name" value="Purine nucleoside phosphorylase"/>
    <property type="match status" value="1"/>
</dbReference>
<comment type="catalytic activity">
    <reaction evidence="18">
        <text>inosine + phosphate = alpha-D-ribose 1-phosphate + hypoxanthine</text>
        <dbReference type="Rhea" id="RHEA:27646"/>
        <dbReference type="ChEBI" id="CHEBI:17368"/>
        <dbReference type="ChEBI" id="CHEBI:17596"/>
        <dbReference type="ChEBI" id="CHEBI:43474"/>
        <dbReference type="ChEBI" id="CHEBI:57720"/>
        <dbReference type="EC" id="2.4.2.1"/>
    </reaction>
</comment>
<dbReference type="InterPro" id="IPR011268">
    <property type="entry name" value="Purine_phosphorylase"/>
</dbReference>
<keyword evidence="17" id="KW-0676">Redox-active center</keyword>
<gene>
    <name evidence="27" type="ORF">LOD99_9912</name>
</gene>
<keyword evidence="10 25" id="KW-0812">Transmembrane</keyword>
<dbReference type="CDD" id="cd09009">
    <property type="entry name" value="PNP-EcPNPII_like"/>
    <property type="match status" value="1"/>
</dbReference>
<dbReference type="InterPro" id="IPR035994">
    <property type="entry name" value="Nucleoside_phosphorylase_sf"/>
</dbReference>
<evidence type="ECO:0000256" key="6">
    <source>
        <dbReference type="ARBA" id="ARBA00012278"/>
    </source>
</evidence>
<dbReference type="InterPro" id="IPR012932">
    <property type="entry name" value="VKOR"/>
</dbReference>
<evidence type="ECO:0000256" key="24">
    <source>
        <dbReference type="SAM" id="MobiDB-lite"/>
    </source>
</evidence>
<evidence type="ECO:0000256" key="1">
    <source>
        <dbReference type="ARBA" id="ARBA00004477"/>
    </source>
</evidence>
<dbReference type="GO" id="GO:0047057">
    <property type="term" value="F:vitamin-K-epoxide reductase (warfarin-sensitive) activity"/>
    <property type="evidence" value="ECO:0007669"/>
    <property type="project" value="UniProtKB-EC"/>
</dbReference>
<dbReference type="AlphaFoldDB" id="A0AAV7KL91"/>
<comment type="caution">
    <text evidence="27">The sequence shown here is derived from an EMBL/GenBank/DDBJ whole genome shotgun (WGS) entry which is preliminary data.</text>
</comment>
<evidence type="ECO:0000256" key="16">
    <source>
        <dbReference type="ARBA" id="ARBA00023157"/>
    </source>
</evidence>
<dbReference type="NCBIfam" id="TIGR01700">
    <property type="entry name" value="PNPH"/>
    <property type="match status" value="1"/>
</dbReference>
<dbReference type="EMBL" id="JAKMXF010000009">
    <property type="protein sequence ID" value="KAI6661725.1"/>
    <property type="molecule type" value="Genomic_DNA"/>
</dbReference>
<name>A0AAV7KL91_9METZ</name>
<evidence type="ECO:0000256" key="4">
    <source>
        <dbReference type="ARBA" id="ARBA00006751"/>
    </source>
</evidence>
<evidence type="ECO:0000259" key="26">
    <source>
        <dbReference type="SMART" id="SM00756"/>
    </source>
</evidence>
<keyword evidence="13 25" id="KW-1133">Transmembrane helix</keyword>
<dbReference type="PANTHER" id="PTHR11904">
    <property type="entry name" value="METHYLTHIOADENOSINE/PURINE NUCLEOSIDE PHOSPHORYLASE"/>
    <property type="match status" value="1"/>
</dbReference>
<evidence type="ECO:0000256" key="18">
    <source>
        <dbReference type="ARBA" id="ARBA00023918"/>
    </source>
</evidence>
<dbReference type="GO" id="GO:0004731">
    <property type="term" value="F:purine-nucleoside phosphorylase activity"/>
    <property type="evidence" value="ECO:0007669"/>
    <property type="project" value="UniProtKB-EC"/>
</dbReference>
<keyword evidence="8" id="KW-0328">Glycosyltransferase</keyword>
<keyword evidence="12" id="KW-0256">Endoplasmic reticulum</keyword>
<feature type="transmembrane region" description="Helical" evidence="25">
    <location>
        <begin position="6"/>
        <end position="26"/>
    </location>
</feature>
<keyword evidence="28" id="KW-1185">Reference proteome</keyword>
<evidence type="ECO:0000256" key="2">
    <source>
        <dbReference type="ARBA" id="ARBA00005058"/>
    </source>
</evidence>
<evidence type="ECO:0000256" key="21">
    <source>
        <dbReference type="ARBA" id="ARBA00023970"/>
    </source>
</evidence>
<feature type="domain" description="Vitamin K epoxide reductase" evidence="26">
    <location>
        <begin position="1"/>
        <end position="136"/>
    </location>
</feature>
<dbReference type="EC" id="2.4.2.1" evidence="5"/>
<feature type="region of interest" description="Disordered" evidence="24">
    <location>
        <begin position="468"/>
        <end position="492"/>
    </location>
</feature>
<evidence type="ECO:0000256" key="10">
    <source>
        <dbReference type="ARBA" id="ARBA00022692"/>
    </source>
</evidence>
<evidence type="ECO:0000256" key="25">
    <source>
        <dbReference type="SAM" id="Phobius"/>
    </source>
</evidence>
<evidence type="ECO:0000256" key="3">
    <source>
        <dbReference type="ARBA" id="ARBA00006214"/>
    </source>
</evidence>
<dbReference type="GO" id="GO:0042373">
    <property type="term" value="P:vitamin K metabolic process"/>
    <property type="evidence" value="ECO:0007669"/>
    <property type="project" value="InterPro"/>
</dbReference>
<dbReference type="NCBIfam" id="NF006054">
    <property type="entry name" value="PRK08202.1"/>
    <property type="match status" value="1"/>
</dbReference>
<comment type="catalytic activity">
    <reaction evidence="19">
        <text>2'-deoxyguanosine + phosphate = 2-deoxy-alpha-D-ribose 1-phosphate + guanine</text>
        <dbReference type="Rhea" id="RHEA:27738"/>
        <dbReference type="ChEBI" id="CHEBI:16235"/>
        <dbReference type="ChEBI" id="CHEBI:17172"/>
        <dbReference type="ChEBI" id="CHEBI:43474"/>
        <dbReference type="ChEBI" id="CHEBI:57259"/>
        <dbReference type="EC" id="2.4.2.1"/>
    </reaction>
</comment>
<dbReference type="CDD" id="cd12917">
    <property type="entry name" value="VKOR_euk"/>
    <property type="match status" value="1"/>
</dbReference>
<evidence type="ECO:0000256" key="22">
    <source>
        <dbReference type="ARBA" id="ARBA00031036"/>
    </source>
</evidence>
<evidence type="ECO:0000256" key="11">
    <source>
        <dbReference type="ARBA" id="ARBA00022719"/>
    </source>
</evidence>
<evidence type="ECO:0000256" key="13">
    <source>
        <dbReference type="ARBA" id="ARBA00022989"/>
    </source>
</evidence>
<dbReference type="InterPro" id="IPR042406">
    <property type="entry name" value="VKORC1/VKORC1L1"/>
</dbReference>
<evidence type="ECO:0000256" key="8">
    <source>
        <dbReference type="ARBA" id="ARBA00022676"/>
    </source>
</evidence>
<dbReference type="SMART" id="SM00756">
    <property type="entry name" value="VKc"/>
    <property type="match status" value="1"/>
</dbReference>
<comment type="similarity">
    <text evidence="3">Belongs to the VKOR family.</text>
</comment>
<keyword evidence="15 25" id="KW-0472">Membrane</keyword>
<dbReference type="InterPro" id="IPR011270">
    <property type="entry name" value="Pur_Nuc_Pase_Ino/Guo-sp"/>
</dbReference>
<proteinExistence type="inferred from homology"/>
<organism evidence="27 28">
    <name type="scientific">Oopsacas minuta</name>
    <dbReference type="NCBI Taxonomy" id="111878"/>
    <lineage>
        <taxon>Eukaryota</taxon>
        <taxon>Metazoa</taxon>
        <taxon>Porifera</taxon>
        <taxon>Hexactinellida</taxon>
        <taxon>Hexasterophora</taxon>
        <taxon>Lyssacinosida</taxon>
        <taxon>Leucopsacidae</taxon>
        <taxon>Oopsacas</taxon>
    </lineage>
</organism>
<dbReference type="Proteomes" id="UP001165289">
    <property type="component" value="Unassembled WGS sequence"/>
</dbReference>
<comment type="catalytic activity">
    <reaction evidence="20">
        <text>2'-deoxyinosine + phosphate = 2-deoxy-alpha-D-ribose 1-phosphate + hypoxanthine</text>
        <dbReference type="Rhea" id="RHEA:27750"/>
        <dbReference type="ChEBI" id="CHEBI:17368"/>
        <dbReference type="ChEBI" id="CHEBI:28997"/>
        <dbReference type="ChEBI" id="CHEBI:43474"/>
        <dbReference type="ChEBI" id="CHEBI:57259"/>
        <dbReference type="EC" id="2.4.2.1"/>
    </reaction>
</comment>
<keyword evidence="11" id="KW-0874">Quinone</keyword>
<dbReference type="Pfam" id="PF01048">
    <property type="entry name" value="PNP_UDP_1"/>
    <property type="match status" value="1"/>
</dbReference>
<evidence type="ECO:0000256" key="17">
    <source>
        <dbReference type="ARBA" id="ARBA00023284"/>
    </source>
</evidence>
<reference evidence="27 28" key="1">
    <citation type="journal article" date="2023" name="BMC Biol.">
        <title>The compact genome of the sponge Oopsacas minuta (Hexactinellida) is lacking key metazoan core genes.</title>
        <authorList>
            <person name="Santini S."/>
            <person name="Schenkelaars Q."/>
            <person name="Jourda C."/>
            <person name="Duchesne M."/>
            <person name="Belahbib H."/>
            <person name="Rocher C."/>
            <person name="Selva M."/>
            <person name="Riesgo A."/>
            <person name="Vervoort M."/>
            <person name="Leys S.P."/>
            <person name="Kodjabachian L."/>
            <person name="Le Bivic A."/>
            <person name="Borchiellini C."/>
            <person name="Claverie J.M."/>
            <person name="Renard E."/>
        </authorList>
    </citation>
    <scope>NUCLEOTIDE SEQUENCE [LARGE SCALE GENOMIC DNA]</scope>
    <source>
        <strain evidence="27">SPO-2</strain>
    </source>
</reference>
<evidence type="ECO:0000256" key="14">
    <source>
        <dbReference type="ARBA" id="ARBA00023002"/>
    </source>
</evidence>
<comment type="similarity">
    <text evidence="4">Belongs to the PNP/MTAP phosphorylase family.</text>
</comment>
<evidence type="ECO:0000256" key="7">
    <source>
        <dbReference type="ARBA" id="ARBA00013834"/>
    </source>
</evidence>
<feature type="transmembrane region" description="Helical" evidence="25">
    <location>
        <begin position="96"/>
        <end position="121"/>
    </location>
</feature>
<protein>
    <recommendedName>
        <fullName evidence="7">Purine nucleoside phosphorylase</fullName>
        <ecNumber evidence="6">1.17.4.4</ecNumber>
        <ecNumber evidence="5">2.4.2.1</ecNumber>
    </recommendedName>
    <alternativeName>
        <fullName evidence="23">Inosine phosphorylase</fullName>
    </alternativeName>
    <alternativeName>
        <fullName evidence="22">Inosine-guanosine phosphorylase</fullName>
    </alternativeName>
</protein>
<dbReference type="InterPro" id="IPR038354">
    <property type="entry name" value="VKOR_sf"/>
</dbReference>
<evidence type="ECO:0000256" key="12">
    <source>
        <dbReference type="ARBA" id="ARBA00022824"/>
    </source>
</evidence>
<dbReference type="PANTHER" id="PTHR11904:SF9">
    <property type="entry name" value="PURINE NUCLEOSIDE PHOSPHORYLASE-RELATED"/>
    <property type="match status" value="1"/>
</dbReference>
<dbReference type="Pfam" id="PF07884">
    <property type="entry name" value="VKOR"/>
    <property type="match status" value="1"/>
</dbReference>
<dbReference type="GO" id="GO:0009116">
    <property type="term" value="P:nucleoside metabolic process"/>
    <property type="evidence" value="ECO:0007669"/>
    <property type="project" value="InterPro"/>
</dbReference>
<keyword evidence="9" id="KW-0808">Transferase</keyword>
<evidence type="ECO:0000256" key="23">
    <source>
        <dbReference type="ARBA" id="ARBA00033072"/>
    </source>
</evidence>
<evidence type="ECO:0000256" key="20">
    <source>
        <dbReference type="ARBA" id="ARBA00023950"/>
    </source>
</evidence>
<evidence type="ECO:0000256" key="19">
    <source>
        <dbReference type="ARBA" id="ARBA00023929"/>
    </source>
</evidence>
<dbReference type="NCBIfam" id="TIGR01697">
    <property type="entry name" value="PNPH-PUNA-XAPA"/>
    <property type="match status" value="1"/>
</dbReference>
<dbReference type="Gene3D" id="1.20.1440.130">
    <property type="entry name" value="VKOR domain"/>
    <property type="match status" value="1"/>
</dbReference>
<comment type="pathway">
    <text evidence="2">Purine metabolism; purine nucleoside salvage.</text>
</comment>
<dbReference type="SUPFAM" id="SSF53167">
    <property type="entry name" value="Purine and uridine phosphorylases"/>
    <property type="match status" value="1"/>
</dbReference>
<evidence type="ECO:0000313" key="28">
    <source>
        <dbReference type="Proteomes" id="UP001165289"/>
    </source>
</evidence>
<evidence type="ECO:0000256" key="5">
    <source>
        <dbReference type="ARBA" id="ARBA00011886"/>
    </source>
</evidence>